<dbReference type="InterPro" id="IPR010664">
    <property type="entry name" value="LipoPS_assembly_LptC-rel"/>
</dbReference>
<evidence type="ECO:0000256" key="2">
    <source>
        <dbReference type="SAM" id="Phobius"/>
    </source>
</evidence>
<reference evidence="3 4" key="1">
    <citation type="submission" date="2014-03" db="EMBL/GenBank/DDBJ databases">
        <title>Bradyrhizobium valentinum sp. nov., isolated from effective nodules of Lupinus mariae-josephae, a lupine endemic of basic-lime soils in Eastern Spain.</title>
        <authorList>
            <person name="Duran D."/>
            <person name="Rey L."/>
            <person name="Navarro A."/>
            <person name="Busquets A."/>
            <person name="Imperial J."/>
            <person name="Ruiz-Argueso T."/>
        </authorList>
    </citation>
    <scope>NUCLEOTIDE SEQUENCE [LARGE SCALE GENOMIC DNA]</scope>
    <source>
        <strain evidence="3 4">PAC68</strain>
    </source>
</reference>
<dbReference type="Pfam" id="PF06835">
    <property type="entry name" value="LptC"/>
    <property type="match status" value="1"/>
</dbReference>
<comment type="caution">
    <text evidence="3">The sequence shown here is derived from an EMBL/GenBank/DDBJ whole genome shotgun (WGS) entry which is preliminary data.</text>
</comment>
<name>A0A0R3KYW3_9BRAD</name>
<organism evidence="3 4">
    <name type="scientific">Bradyrhizobium jicamae</name>
    <dbReference type="NCBI Taxonomy" id="280332"/>
    <lineage>
        <taxon>Bacteria</taxon>
        <taxon>Pseudomonadati</taxon>
        <taxon>Pseudomonadota</taxon>
        <taxon>Alphaproteobacteria</taxon>
        <taxon>Hyphomicrobiales</taxon>
        <taxon>Nitrobacteraceae</taxon>
        <taxon>Bradyrhizobium</taxon>
    </lineage>
</organism>
<keyword evidence="2" id="KW-0812">Transmembrane</keyword>
<dbReference type="Gene3D" id="2.60.450.10">
    <property type="entry name" value="Lipopolysaccharide (LPS) transport protein A like domain"/>
    <property type="match status" value="1"/>
</dbReference>
<feature type="compositionally biased region" description="Polar residues" evidence="1">
    <location>
        <begin position="233"/>
        <end position="243"/>
    </location>
</feature>
<evidence type="ECO:0000256" key="1">
    <source>
        <dbReference type="SAM" id="MobiDB-lite"/>
    </source>
</evidence>
<gene>
    <name evidence="3" type="ORF">CQ12_36135</name>
</gene>
<dbReference type="EMBL" id="LLXZ01000186">
    <property type="protein sequence ID" value="KRQ98063.1"/>
    <property type="molecule type" value="Genomic_DNA"/>
</dbReference>
<keyword evidence="2" id="KW-1133">Transmembrane helix</keyword>
<sequence>MNSIQNPAYATGMEARFAAAARHSRMVRMLRIAVPAAVALAMAVIIYIAVFNPFKITELVKLPVDMSNLVVSGTKITMETPHLAGFSTDQRPYELWAKAAIQDLTSPDHVELQTLRAKVMMEDKSMVTMDARTGFFDSKQQMLDLRKDIFLQSSTGYEAKLSQAYVDINKGSVTSDEAVDVKLLNGTLRADRLRIINSGEVVRFEGNVVMNLIMESPPAPEPEPEPAPPPKTRSVTGKSANTK</sequence>
<dbReference type="Proteomes" id="UP000050863">
    <property type="component" value="Unassembled WGS sequence"/>
</dbReference>
<proteinExistence type="predicted"/>
<evidence type="ECO:0000313" key="3">
    <source>
        <dbReference type="EMBL" id="KRQ98063.1"/>
    </source>
</evidence>
<evidence type="ECO:0000313" key="4">
    <source>
        <dbReference type="Proteomes" id="UP000050863"/>
    </source>
</evidence>
<feature type="region of interest" description="Disordered" evidence="1">
    <location>
        <begin position="215"/>
        <end position="243"/>
    </location>
</feature>
<keyword evidence="4" id="KW-1185">Reference proteome</keyword>
<accession>A0A0R3KYW3</accession>
<feature type="compositionally biased region" description="Pro residues" evidence="1">
    <location>
        <begin position="217"/>
        <end position="231"/>
    </location>
</feature>
<dbReference type="RefSeq" id="WP_057839170.1">
    <property type="nucleotide sequence ID" value="NZ_LLXZ01000186.1"/>
</dbReference>
<dbReference type="STRING" id="280332.CQ12_36135"/>
<feature type="transmembrane region" description="Helical" evidence="2">
    <location>
        <begin position="32"/>
        <end position="51"/>
    </location>
</feature>
<keyword evidence="2" id="KW-0472">Membrane</keyword>
<dbReference type="OrthoDB" id="7873824at2"/>
<protein>
    <submittedName>
        <fullName evidence="3">LPS export ABC transporter periplasmic protein LptC</fullName>
    </submittedName>
</protein>
<dbReference type="AlphaFoldDB" id="A0A0R3KYW3"/>